<accession>A0A381WBZ8</accession>
<name>A0A381WBZ8_9ZZZZ</name>
<dbReference type="Gene3D" id="2.60.120.620">
    <property type="entry name" value="q2cbj1_9rhob like domain"/>
    <property type="match status" value="1"/>
</dbReference>
<sequence length="299" mass="34127">MYSSCTHTHFRESGVKVAAINSVEELESFELDSTGKPGEDAVRAYERDGVVCLRGAFSDDWIEQGRRAIAAVIRTRSYSDQHATHQEKGESANFFFDTFLWKRLPSFRKFTFESPASALARTVMRSRSLLLYFDMAIVKEPGTSARTPWHYDEAYWPVSGTQVCNVWMALDYVPVETALRFVLGSHKLHDDYRGIDFFTSKSMRGHTRPAPPRWDLDPGDHKIACAPMNPGDCAILNFRTHHSAPGNPQRRNRRRVICTHWFGDDARFNDKSWECNPNERGDGLVNGQSLECATFPRVR</sequence>
<protein>
    <recommendedName>
        <fullName evidence="2">Fe2OG dioxygenase domain-containing protein</fullName>
    </recommendedName>
</protein>
<dbReference type="AlphaFoldDB" id="A0A381WBZ8"/>
<evidence type="ECO:0000313" key="1">
    <source>
        <dbReference type="EMBL" id="SVA50015.1"/>
    </source>
</evidence>
<dbReference type="SUPFAM" id="SSF51197">
    <property type="entry name" value="Clavaminate synthase-like"/>
    <property type="match status" value="1"/>
</dbReference>
<reference evidence="1" key="1">
    <citation type="submission" date="2018-05" db="EMBL/GenBank/DDBJ databases">
        <authorList>
            <person name="Lanie J.A."/>
            <person name="Ng W.-L."/>
            <person name="Kazmierczak K.M."/>
            <person name="Andrzejewski T.M."/>
            <person name="Davidsen T.M."/>
            <person name="Wayne K.J."/>
            <person name="Tettelin H."/>
            <person name="Glass J.I."/>
            <person name="Rusch D."/>
            <person name="Podicherti R."/>
            <person name="Tsui H.-C.T."/>
            <person name="Winkler M.E."/>
        </authorList>
    </citation>
    <scope>NUCLEOTIDE SEQUENCE</scope>
</reference>
<dbReference type="PANTHER" id="PTHR20883">
    <property type="entry name" value="PHYTANOYL-COA DIOXYGENASE DOMAIN CONTAINING 1"/>
    <property type="match status" value="1"/>
</dbReference>
<gene>
    <name evidence="1" type="ORF">METZ01_LOCUS102869</name>
</gene>
<proteinExistence type="predicted"/>
<evidence type="ECO:0008006" key="2">
    <source>
        <dbReference type="Google" id="ProtNLM"/>
    </source>
</evidence>
<organism evidence="1">
    <name type="scientific">marine metagenome</name>
    <dbReference type="NCBI Taxonomy" id="408172"/>
    <lineage>
        <taxon>unclassified sequences</taxon>
        <taxon>metagenomes</taxon>
        <taxon>ecological metagenomes</taxon>
    </lineage>
</organism>
<dbReference type="PANTHER" id="PTHR20883:SF49">
    <property type="entry name" value="PHYTANOYL-COA DIOXYGENASE"/>
    <property type="match status" value="1"/>
</dbReference>
<dbReference type="Pfam" id="PF05721">
    <property type="entry name" value="PhyH"/>
    <property type="match status" value="1"/>
</dbReference>
<dbReference type="InterPro" id="IPR008775">
    <property type="entry name" value="Phytyl_CoA_dOase-like"/>
</dbReference>
<dbReference type="EMBL" id="UINC01011320">
    <property type="protein sequence ID" value="SVA50015.1"/>
    <property type="molecule type" value="Genomic_DNA"/>
</dbReference>